<feature type="domain" description="Tudor" evidence="2">
    <location>
        <begin position="11"/>
        <end position="66"/>
    </location>
</feature>
<keyword evidence="4" id="KW-1185">Reference proteome</keyword>
<protein>
    <recommendedName>
        <fullName evidence="2">Tudor domain-containing protein</fullName>
    </recommendedName>
</protein>
<dbReference type="EMBL" id="JWZT01000332">
    <property type="protein sequence ID" value="KII74631.1"/>
    <property type="molecule type" value="Genomic_DNA"/>
</dbReference>
<accession>A0A0C2N4U3</accession>
<sequence>MGTKKRWPTLSDVKPGDKLLAQSTDRKFLDATLVDKQGEFYSVQFEDGRVERVRGTKLRLLSQPYHVSPSMGHKVSKPSINKTARTQTIQSYLHQGQVDPLSEYYGDDTVYPEDEGSSDTIYQSSQLKRSRRVCNPSETSDTENDIEAHEPFTIKDIVADIHDFQFYTRDTIINARKPSSRNKAFESRESILDMTDITLHDPYTAPLDEGALANSDTIFKNNNTRQETVELKMYNNVDCACGYTEIGCNTVFCSICSKFQHIFCLGVVDQPYLCYRCLKGSYSDNVLFYNQYMSKHGMFPDKKLNTICKITPQKAKVFRTVNMLCESQSTVLTETEILELENSAHRLFTHVMDYPVDFVEA</sequence>
<dbReference type="InterPro" id="IPR013083">
    <property type="entry name" value="Znf_RING/FYVE/PHD"/>
</dbReference>
<dbReference type="InterPro" id="IPR002999">
    <property type="entry name" value="Tudor"/>
</dbReference>
<evidence type="ECO:0000313" key="4">
    <source>
        <dbReference type="Proteomes" id="UP000031668"/>
    </source>
</evidence>
<name>A0A0C2N4U3_THEKT</name>
<dbReference type="OrthoDB" id="161570at2759"/>
<feature type="compositionally biased region" description="Polar residues" evidence="1">
    <location>
        <begin position="118"/>
        <end position="127"/>
    </location>
</feature>
<organism evidence="3 4">
    <name type="scientific">Thelohanellus kitauei</name>
    <name type="common">Myxosporean</name>
    <dbReference type="NCBI Taxonomy" id="669202"/>
    <lineage>
        <taxon>Eukaryota</taxon>
        <taxon>Metazoa</taxon>
        <taxon>Cnidaria</taxon>
        <taxon>Myxozoa</taxon>
        <taxon>Myxosporea</taxon>
        <taxon>Bivalvulida</taxon>
        <taxon>Platysporina</taxon>
        <taxon>Myxobolidae</taxon>
        <taxon>Thelohanellus</taxon>
    </lineage>
</organism>
<dbReference type="SUPFAM" id="SSF57903">
    <property type="entry name" value="FYVE/PHD zinc finger"/>
    <property type="match status" value="1"/>
</dbReference>
<gene>
    <name evidence="3" type="ORF">RF11_00709</name>
</gene>
<dbReference type="Gene3D" id="3.30.40.10">
    <property type="entry name" value="Zinc/RING finger domain, C3HC4 (zinc finger)"/>
    <property type="match status" value="1"/>
</dbReference>
<dbReference type="InterPro" id="IPR011011">
    <property type="entry name" value="Znf_FYVE_PHD"/>
</dbReference>
<dbReference type="Gene3D" id="2.30.30.140">
    <property type="match status" value="1"/>
</dbReference>
<feature type="region of interest" description="Disordered" evidence="1">
    <location>
        <begin position="103"/>
        <end position="144"/>
    </location>
</feature>
<comment type="caution">
    <text evidence="3">The sequence shown here is derived from an EMBL/GenBank/DDBJ whole genome shotgun (WGS) entry which is preliminary data.</text>
</comment>
<dbReference type="AlphaFoldDB" id="A0A0C2N4U3"/>
<dbReference type="Proteomes" id="UP000031668">
    <property type="component" value="Unassembled WGS sequence"/>
</dbReference>
<evidence type="ECO:0000259" key="2">
    <source>
        <dbReference type="SMART" id="SM00333"/>
    </source>
</evidence>
<evidence type="ECO:0000256" key="1">
    <source>
        <dbReference type="SAM" id="MobiDB-lite"/>
    </source>
</evidence>
<reference evidence="3 4" key="1">
    <citation type="journal article" date="2014" name="Genome Biol. Evol.">
        <title>The genome of the myxosporean Thelohanellus kitauei shows adaptations to nutrient acquisition within its fish host.</title>
        <authorList>
            <person name="Yang Y."/>
            <person name="Xiong J."/>
            <person name="Zhou Z."/>
            <person name="Huo F."/>
            <person name="Miao W."/>
            <person name="Ran C."/>
            <person name="Liu Y."/>
            <person name="Zhang J."/>
            <person name="Feng J."/>
            <person name="Wang M."/>
            <person name="Wang M."/>
            <person name="Wang L."/>
            <person name="Yao B."/>
        </authorList>
    </citation>
    <scope>NUCLEOTIDE SEQUENCE [LARGE SCALE GENOMIC DNA]</scope>
    <source>
        <strain evidence="3">Wuqing</strain>
    </source>
</reference>
<evidence type="ECO:0000313" key="3">
    <source>
        <dbReference type="EMBL" id="KII74631.1"/>
    </source>
</evidence>
<proteinExistence type="predicted"/>
<dbReference type="SMART" id="SM00333">
    <property type="entry name" value="TUDOR"/>
    <property type="match status" value="1"/>
</dbReference>